<dbReference type="InterPro" id="IPR012433">
    <property type="entry name" value="Imm11"/>
</dbReference>
<sequence>MMEYFTLQQDERYTSFPILKELHKKIDFRHINRIQPHHLPDTTLFHVQAEAEADDLDVLSTQLFLVSERLKPLIEMYEPDCLFKLIPLIDMIHNKQAIYYLPIFQEIEALSPRSEFTVDRSVIKRLVLQEDKLQGKRIFRVAESVKPLIVVRLEVAESILRRDLVGISLKRVEVDS</sequence>
<feature type="domain" description="Immunity MXAN-0049 protein" evidence="1">
    <location>
        <begin position="38"/>
        <end position="173"/>
    </location>
</feature>
<protein>
    <recommendedName>
        <fullName evidence="1">Immunity MXAN-0049 protein domain-containing protein</fullName>
    </recommendedName>
</protein>
<name>A0A5D0D3X3_9BACL</name>
<proteinExistence type="predicted"/>
<organism evidence="2 3">
    <name type="scientific">Paenibacillus faecis</name>
    <dbReference type="NCBI Taxonomy" id="862114"/>
    <lineage>
        <taxon>Bacteria</taxon>
        <taxon>Bacillati</taxon>
        <taxon>Bacillota</taxon>
        <taxon>Bacilli</taxon>
        <taxon>Bacillales</taxon>
        <taxon>Paenibacillaceae</taxon>
        <taxon>Paenibacillus</taxon>
    </lineage>
</organism>
<evidence type="ECO:0000313" key="3">
    <source>
        <dbReference type="Proteomes" id="UP000325218"/>
    </source>
</evidence>
<dbReference type="OrthoDB" id="2086300at2"/>
<evidence type="ECO:0000259" key="1">
    <source>
        <dbReference type="Pfam" id="PF07791"/>
    </source>
</evidence>
<evidence type="ECO:0000313" key="2">
    <source>
        <dbReference type="EMBL" id="TYA15275.1"/>
    </source>
</evidence>
<accession>A0A5D0D3X3</accession>
<keyword evidence="3" id="KW-1185">Reference proteome</keyword>
<dbReference type="Pfam" id="PF07791">
    <property type="entry name" value="Imm11"/>
    <property type="match status" value="1"/>
</dbReference>
<gene>
    <name evidence="2" type="ORF">FRY98_06465</name>
</gene>
<comment type="caution">
    <text evidence="2">The sequence shown here is derived from an EMBL/GenBank/DDBJ whole genome shotgun (WGS) entry which is preliminary data.</text>
</comment>
<dbReference type="AlphaFoldDB" id="A0A5D0D3X3"/>
<dbReference type="Proteomes" id="UP000325218">
    <property type="component" value="Unassembled WGS sequence"/>
</dbReference>
<reference evidence="2 3" key="1">
    <citation type="submission" date="2019-08" db="EMBL/GenBank/DDBJ databases">
        <title>Genome sequencing of Paenibacillus faecis DSM 23593(T).</title>
        <authorList>
            <person name="Kook J.-K."/>
            <person name="Park S.-N."/>
            <person name="Lim Y.K."/>
        </authorList>
    </citation>
    <scope>NUCLEOTIDE SEQUENCE [LARGE SCALE GENOMIC DNA]</scope>
    <source>
        <strain evidence="2 3">DSM 23593</strain>
    </source>
</reference>
<dbReference type="EMBL" id="VSDO01000001">
    <property type="protein sequence ID" value="TYA15275.1"/>
    <property type="molecule type" value="Genomic_DNA"/>
</dbReference>